<dbReference type="Proteomes" id="UP000321685">
    <property type="component" value="Unassembled WGS sequence"/>
</dbReference>
<evidence type="ECO:0000313" key="1">
    <source>
        <dbReference type="EMBL" id="GEL24314.1"/>
    </source>
</evidence>
<evidence type="ECO:0000313" key="2">
    <source>
        <dbReference type="Proteomes" id="UP000321685"/>
    </source>
</evidence>
<dbReference type="AlphaFoldDB" id="A0A511DKK6"/>
<sequence>MTAVCDDPGVADDEIAQPVPCVRCRRDALLNMAGHCSDCIADMGLNHVEEHGTWRAELAELVKSGELAGA</sequence>
<gene>
    <name evidence="1" type="ORF">PSU4_32680</name>
</gene>
<keyword evidence="2" id="KW-1185">Reference proteome</keyword>
<reference evidence="1 2" key="1">
    <citation type="submission" date="2019-07" db="EMBL/GenBank/DDBJ databases">
        <title>Whole genome shotgun sequence of Pseudonocardia sulfidoxydans NBRC 16205.</title>
        <authorList>
            <person name="Hosoyama A."/>
            <person name="Uohara A."/>
            <person name="Ohji S."/>
            <person name="Ichikawa N."/>
        </authorList>
    </citation>
    <scope>NUCLEOTIDE SEQUENCE [LARGE SCALE GENOMIC DNA]</scope>
    <source>
        <strain evidence="1 2">NBRC 16205</strain>
    </source>
</reference>
<name>A0A511DKK6_9PSEU</name>
<accession>A0A511DKK6</accession>
<comment type="caution">
    <text evidence="1">The sequence shown here is derived from an EMBL/GenBank/DDBJ whole genome shotgun (WGS) entry which is preliminary data.</text>
</comment>
<dbReference type="EMBL" id="BJVJ01000031">
    <property type="protein sequence ID" value="GEL24314.1"/>
    <property type="molecule type" value="Genomic_DNA"/>
</dbReference>
<protein>
    <submittedName>
        <fullName evidence="1">Uncharacterized protein</fullName>
    </submittedName>
</protein>
<organism evidence="1 2">
    <name type="scientific">Pseudonocardia sulfidoxydans NBRC 16205</name>
    <dbReference type="NCBI Taxonomy" id="1223511"/>
    <lineage>
        <taxon>Bacteria</taxon>
        <taxon>Bacillati</taxon>
        <taxon>Actinomycetota</taxon>
        <taxon>Actinomycetes</taxon>
        <taxon>Pseudonocardiales</taxon>
        <taxon>Pseudonocardiaceae</taxon>
        <taxon>Pseudonocardia</taxon>
    </lineage>
</organism>
<proteinExistence type="predicted"/>